<gene>
    <name evidence="1" type="ORF">FSO04_30875</name>
</gene>
<protein>
    <submittedName>
        <fullName evidence="1">Uncharacterized protein</fullName>
    </submittedName>
</protein>
<sequence>MIEWLGLIYTVAKDIRNRLKCGEQEGQIDRDWLEKSSFHAEAEANYRRQLSNNAAVPELT</sequence>
<organism evidence="1 2">
    <name type="scientific">Paraburkholderia madseniana</name>
    <dbReference type="NCBI Taxonomy" id="2599607"/>
    <lineage>
        <taxon>Bacteria</taxon>
        <taxon>Pseudomonadati</taxon>
        <taxon>Pseudomonadota</taxon>
        <taxon>Betaproteobacteria</taxon>
        <taxon>Burkholderiales</taxon>
        <taxon>Burkholderiaceae</taxon>
        <taxon>Paraburkholderia</taxon>
    </lineage>
</organism>
<proteinExistence type="predicted"/>
<dbReference type="AlphaFoldDB" id="A0A6N6W986"/>
<reference evidence="1 2" key="1">
    <citation type="journal article" date="2020" name="Int. J. Syst. Evol. Microbiol.">
        <title>Paraburkholderia madseniana sp. nov., a phenolic acid-degrading bacterium isolated from acidic forest soil.</title>
        <authorList>
            <person name="Wilhelm R.C."/>
            <person name="Murphy S.J.L."/>
            <person name="Feriancek N.M."/>
            <person name="Karasz D.C."/>
            <person name="DeRito C.M."/>
            <person name="Newman J.D."/>
            <person name="Buckley D.H."/>
        </authorList>
    </citation>
    <scope>NUCLEOTIDE SEQUENCE [LARGE SCALE GENOMIC DNA]</scope>
    <source>
        <strain evidence="1 2">RP11</strain>
    </source>
</reference>
<name>A0A6N6W986_9BURK</name>
<comment type="caution">
    <text evidence="1">The sequence shown here is derived from an EMBL/GenBank/DDBJ whole genome shotgun (WGS) entry which is preliminary data.</text>
</comment>
<dbReference type="Proteomes" id="UP000463700">
    <property type="component" value="Unassembled WGS sequence"/>
</dbReference>
<dbReference type="RefSeq" id="WP_154565402.1">
    <property type="nucleotide sequence ID" value="NZ_VOSW01000071.1"/>
</dbReference>
<dbReference type="OrthoDB" id="9133104at2"/>
<evidence type="ECO:0000313" key="1">
    <source>
        <dbReference type="EMBL" id="KAE8756110.1"/>
    </source>
</evidence>
<dbReference type="EMBL" id="VOSW01000071">
    <property type="protein sequence ID" value="KAE8756110.1"/>
    <property type="molecule type" value="Genomic_DNA"/>
</dbReference>
<evidence type="ECO:0000313" key="2">
    <source>
        <dbReference type="Proteomes" id="UP000463700"/>
    </source>
</evidence>
<accession>A0A6N6W986</accession>